<dbReference type="SUPFAM" id="SSF55031">
    <property type="entry name" value="Bacterial exopeptidase dimerisation domain"/>
    <property type="match status" value="1"/>
</dbReference>
<dbReference type="Gene3D" id="3.40.630.10">
    <property type="entry name" value="Zn peptidases"/>
    <property type="match status" value="1"/>
</dbReference>
<dbReference type="CDD" id="cd08017">
    <property type="entry name" value="M20_IAA_Hyd"/>
    <property type="match status" value="1"/>
</dbReference>
<evidence type="ECO:0000256" key="6">
    <source>
        <dbReference type="SAM" id="SignalP"/>
    </source>
</evidence>
<keyword evidence="3" id="KW-0378">Hydrolase</keyword>
<evidence type="ECO:0000313" key="8">
    <source>
        <dbReference type="Proteomes" id="UP001229421"/>
    </source>
</evidence>
<dbReference type="GO" id="GO:0005783">
    <property type="term" value="C:endoplasmic reticulum"/>
    <property type="evidence" value="ECO:0007669"/>
    <property type="project" value="TreeGrafter"/>
</dbReference>
<dbReference type="GO" id="GO:0009850">
    <property type="term" value="P:auxin metabolic process"/>
    <property type="evidence" value="ECO:0007669"/>
    <property type="project" value="InterPro"/>
</dbReference>
<evidence type="ECO:0000256" key="1">
    <source>
        <dbReference type="ARBA" id="ARBA00006153"/>
    </source>
</evidence>
<keyword evidence="8" id="KW-1185">Reference proteome</keyword>
<dbReference type="GO" id="GO:0046872">
    <property type="term" value="F:metal ion binding"/>
    <property type="evidence" value="ECO:0007669"/>
    <property type="project" value="UniProtKB-KW"/>
</dbReference>
<dbReference type="PIRSF" id="PIRSF005962">
    <property type="entry name" value="Pept_M20D_amidohydro"/>
    <property type="match status" value="1"/>
</dbReference>
<protein>
    <recommendedName>
        <fullName evidence="9">Peptidase M20 dimerisation domain-containing protein</fullName>
    </recommendedName>
</protein>
<sequence>MKKMISLLCFIVVVIITTAPPPSSSSSSNGDLQNSSRVKLVDDYILRVANDVGFGDWMKNIRREIHEYPEVGFEETRTSSVIRRELEKMSIAYRWPVASTGVVATIGSALPPFVALRADMDALPIQELVEWEHKSKIDGKMHACGHDAHVAMLLGAAKILKQLENQLQGTVVLIFQPAEERGEGAKEMIKEGVVENVEAIFGLHLVVSSDSGVVVTRPGEFLAGCGCFKALIHAKTASSNPILAVSASIISLQHIVSREADPLDTPVVSVAMVDGGSHDDTLNVIPESVSIAGTFRAFSKKTFYALGQRIQEVIKAQAGVYGCWCVVDLEGNEYPSVPPTVNDKRIYEHVIQVSNAIVGKDNTQTTQPFMGSEDFAFYLEKIPGALAFLGMRNAKAGLVHSPHSPYYSVDEQVLPTGSALHATFAYTYLFNHFNQSLLTI</sequence>
<feature type="binding site" evidence="5">
    <location>
        <position position="146"/>
    </location>
    <ligand>
        <name>Mn(2+)</name>
        <dbReference type="ChEBI" id="CHEBI:29035"/>
        <label>2</label>
    </ligand>
</feature>
<accession>A0AAD8NSW0</accession>
<comment type="caution">
    <text evidence="7">The sequence shown here is derived from an EMBL/GenBank/DDBJ whole genome shotgun (WGS) entry which is preliminary data.</text>
</comment>
<dbReference type="PANTHER" id="PTHR11014">
    <property type="entry name" value="PEPTIDASE M20 FAMILY MEMBER"/>
    <property type="match status" value="1"/>
</dbReference>
<dbReference type="GO" id="GO:0010179">
    <property type="term" value="F:IAA-Ala conjugate hydrolase activity"/>
    <property type="evidence" value="ECO:0007669"/>
    <property type="project" value="TreeGrafter"/>
</dbReference>
<evidence type="ECO:0000313" key="7">
    <source>
        <dbReference type="EMBL" id="KAK1420017.1"/>
    </source>
</evidence>
<feature type="binding site" evidence="5">
    <location>
        <position position="204"/>
    </location>
    <ligand>
        <name>Mn(2+)</name>
        <dbReference type="ChEBI" id="CHEBI:29035"/>
        <label>2</label>
    </ligand>
</feature>
<dbReference type="NCBIfam" id="TIGR01891">
    <property type="entry name" value="amidohydrolases"/>
    <property type="match status" value="1"/>
</dbReference>
<feature type="binding site" evidence="5">
    <location>
        <position position="403"/>
    </location>
    <ligand>
        <name>Mn(2+)</name>
        <dbReference type="ChEBI" id="CHEBI:29035"/>
        <label>2</label>
    </ligand>
</feature>
<dbReference type="Proteomes" id="UP001229421">
    <property type="component" value="Unassembled WGS sequence"/>
</dbReference>
<feature type="chain" id="PRO_5042081708" description="Peptidase M20 dimerisation domain-containing protein" evidence="6">
    <location>
        <begin position="26"/>
        <end position="440"/>
    </location>
</feature>
<dbReference type="EMBL" id="JAUHHV010000007">
    <property type="protein sequence ID" value="KAK1420017.1"/>
    <property type="molecule type" value="Genomic_DNA"/>
</dbReference>
<dbReference type="InterPro" id="IPR017439">
    <property type="entry name" value="Amidohydrolase"/>
</dbReference>
<dbReference type="Pfam" id="PF01546">
    <property type="entry name" value="Peptidase_M20"/>
    <property type="match status" value="1"/>
</dbReference>
<evidence type="ECO:0008006" key="9">
    <source>
        <dbReference type="Google" id="ProtNLM"/>
    </source>
</evidence>
<name>A0AAD8NSW0_TARER</name>
<keyword evidence="2 6" id="KW-0732">Signal</keyword>
<keyword evidence="5" id="KW-0479">Metal-binding</keyword>
<reference evidence="7" key="1">
    <citation type="journal article" date="2023" name="bioRxiv">
        <title>Improved chromosome-level genome assembly for marigold (Tagetes erecta).</title>
        <authorList>
            <person name="Jiang F."/>
            <person name="Yuan L."/>
            <person name="Wang S."/>
            <person name="Wang H."/>
            <person name="Xu D."/>
            <person name="Wang A."/>
            <person name="Fan W."/>
        </authorList>
    </citation>
    <scope>NUCLEOTIDE SEQUENCE</scope>
    <source>
        <strain evidence="7">WSJ</strain>
        <tissue evidence="7">Leaf</tissue>
    </source>
</reference>
<dbReference type="AlphaFoldDB" id="A0AAD8NSW0"/>
<organism evidence="7 8">
    <name type="scientific">Tagetes erecta</name>
    <name type="common">African marigold</name>
    <dbReference type="NCBI Taxonomy" id="13708"/>
    <lineage>
        <taxon>Eukaryota</taxon>
        <taxon>Viridiplantae</taxon>
        <taxon>Streptophyta</taxon>
        <taxon>Embryophyta</taxon>
        <taxon>Tracheophyta</taxon>
        <taxon>Spermatophyta</taxon>
        <taxon>Magnoliopsida</taxon>
        <taxon>eudicotyledons</taxon>
        <taxon>Gunneridae</taxon>
        <taxon>Pentapetalae</taxon>
        <taxon>asterids</taxon>
        <taxon>campanulids</taxon>
        <taxon>Asterales</taxon>
        <taxon>Asteraceae</taxon>
        <taxon>Asteroideae</taxon>
        <taxon>Heliantheae alliance</taxon>
        <taxon>Tageteae</taxon>
        <taxon>Tagetes</taxon>
    </lineage>
</organism>
<evidence type="ECO:0000256" key="3">
    <source>
        <dbReference type="ARBA" id="ARBA00022801"/>
    </source>
</evidence>
<feature type="binding site" evidence="5">
    <location>
        <position position="180"/>
    </location>
    <ligand>
        <name>Mn(2+)</name>
        <dbReference type="ChEBI" id="CHEBI:29035"/>
        <label>2</label>
    </ligand>
</feature>
<evidence type="ECO:0000256" key="2">
    <source>
        <dbReference type="ARBA" id="ARBA00022729"/>
    </source>
</evidence>
<dbReference type="InterPro" id="IPR002933">
    <property type="entry name" value="Peptidase_M20"/>
</dbReference>
<dbReference type="PANTHER" id="PTHR11014:SF147">
    <property type="entry name" value="PEPTIDASE M20 DIMERISATION DOMAIN-CONTAINING PROTEIN"/>
    <property type="match status" value="1"/>
</dbReference>
<dbReference type="SUPFAM" id="SSF53187">
    <property type="entry name" value="Zn-dependent exopeptidases"/>
    <property type="match status" value="1"/>
</dbReference>
<gene>
    <name evidence="7" type="ORF">QVD17_29524</name>
</gene>
<evidence type="ECO:0000256" key="4">
    <source>
        <dbReference type="ARBA" id="ARBA00023211"/>
    </source>
</evidence>
<keyword evidence="4 5" id="KW-0464">Manganese</keyword>
<dbReference type="Gene3D" id="3.30.70.360">
    <property type="match status" value="1"/>
</dbReference>
<feature type="binding site" evidence="5">
    <location>
        <position position="144"/>
    </location>
    <ligand>
        <name>Mn(2+)</name>
        <dbReference type="ChEBI" id="CHEBI:29035"/>
        <label>2</label>
    </ligand>
</feature>
<dbReference type="InterPro" id="IPR036264">
    <property type="entry name" value="Bact_exopeptidase_dim_dom"/>
</dbReference>
<comment type="similarity">
    <text evidence="1">Belongs to the peptidase M20 family.</text>
</comment>
<evidence type="ECO:0000256" key="5">
    <source>
        <dbReference type="PIRSR" id="PIRSR005962-1"/>
    </source>
</evidence>
<comment type="cofactor">
    <cofactor evidence="5">
        <name>Mn(2+)</name>
        <dbReference type="ChEBI" id="CHEBI:29035"/>
    </cofactor>
    <text evidence="5">The Mn(2+) ion enhances activity.</text>
</comment>
<feature type="signal peptide" evidence="6">
    <location>
        <begin position="1"/>
        <end position="25"/>
    </location>
</feature>
<dbReference type="InterPro" id="IPR044757">
    <property type="entry name" value="ILR1-like_Hyd"/>
</dbReference>
<dbReference type="FunFam" id="3.30.70.360:FF:000001">
    <property type="entry name" value="N-acetyldiaminopimelate deacetylase"/>
    <property type="match status" value="1"/>
</dbReference>
<proteinExistence type="inferred from homology"/>